<dbReference type="EMBL" id="JACVVK020000148">
    <property type="protein sequence ID" value="KAK7488685.1"/>
    <property type="molecule type" value="Genomic_DNA"/>
</dbReference>
<protein>
    <recommendedName>
        <fullName evidence="4">Histone H3</fullName>
    </recommendedName>
</protein>
<comment type="caution">
    <text evidence="2">The sequence shown here is derived from an EMBL/GenBank/DDBJ whole genome shotgun (WGS) entry which is preliminary data.</text>
</comment>
<feature type="compositionally biased region" description="Pro residues" evidence="1">
    <location>
        <begin position="11"/>
        <end position="26"/>
    </location>
</feature>
<proteinExistence type="predicted"/>
<name>A0ABD0KN62_9CAEN</name>
<evidence type="ECO:0000313" key="2">
    <source>
        <dbReference type="EMBL" id="KAK7488685.1"/>
    </source>
</evidence>
<reference evidence="2 3" key="1">
    <citation type="journal article" date="2023" name="Sci. Data">
        <title>Genome assembly of the Korean intertidal mud-creeper Batillaria attramentaria.</title>
        <authorList>
            <person name="Patra A.K."/>
            <person name="Ho P.T."/>
            <person name="Jun S."/>
            <person name="Lee S.J."/>
            <person name="Kim Y."/>
            <person name="Won Y.J."/>
        </authorList>
    </citation>
    <scope>NUCLEOTIDE SEQUENCE [LARGE SCALE GENOMIC DNA]</scope>
    <source>
        <strain evidence="2">Wonlab-2016</strain>
    </source>
</reference>
<feature type="compositionally biased region" description="Polar residues" evidence="1">
    <location>
        <begin position="1"/>
        <end position="10"/>
    </location>
</feature>
<dbReference type="Proteomes" id="UP001519460">
    <property type="component" value="Unassembled WGS sequence"/>
</dbReference>
<accession>A0ABD0KN62</accession>
<sequence length="88" mass="9284">KSVPITHTQATPPPPLNTHTPPPPSPSDVTQAASPDEVERAGVCEQALPLVPGAVPRASRLTSGTRAARWSWSQTSRGAWILRIGAFP</sequence>
<organism evidence="2 3">
    <name type="scientific">Batillaria attramentaria</name>
    <dbReference type="NCBI Taxonomy" id="370345"/>
    <lineage>
        <taxon>Eukaryota</taxon>
        <taxon>Metazoa</taxon>
        <taxon>Spiralia</taxon>
        <taxon>Lophotrochozoa</taxon>
        <taxon>Mollusca</taxon>
        <taxon>Gastropoda</taxon>
        <taxon>Caenogastropoda</taxon>
        <taxon>Sorbeoconcha</taxon>
        <taxon>Cerithioidea</taxon>
        <taxon>Batillariidae</taxon>
        <taxon>Batillaria</taxon>
    </lineage>
</organism>
<feature type="non-terminal residue" evidence="2">
    <location>
        <position position="1"/>
    </location>
</feature>
<evidence type="ECO:0000313" key="3">
    <source>
        <dbReference type="Proteomes" id="UP001519460"/>
    </source>
</evidence>
<evidence type="ECO:0008006" key="4">
    <source>
        <dbReference type="Google" id="ProtNLM"/>
    </source>
</evidence>
<evidence type="ECO:0000256" key="1">
    <source>
        <dbReference type="SAM" id="MobiDB-lite"/>
    </source>
</evidence>
<dbReference type="AlphaFoldDB" id="A0ABD0KN62"/>
<keyword evidence="3" id="KW-1185">Reference proteome</keyword>
<feature type="region of interest" description="Disordered" evidence="1">
    <location>
        <begin position="1"/>
        <end position="40"/>
    </location>
</feature>
<gene>
    <name evidence="2" type="ORF">BaRGS_00020138</name>
</gene>